<dbReference type="EMBL" id="JAIPUX010000521">
    <property type="protein sequence ID" value="KAH0626604.1"/>
    <property type="molecule type" value="Genomic_DNA"/>
</dbReference>
<organism evidence="13 14">
    <name type="scientific">Phrynosoma platyrhinos</name>
    <name type="common">Desert horned lizard</name>
    <dbReference type="NCBI Taxonomy" id="52577"/>
    <lineage>
        <taxon>Eukaryota</taxon>
        <taxon>Metazoa</taxon>
        <taxon>Chordata</taxon>
        <taxon>Craniata</taxon>
        <taxon>Vertebrata</taxon>
        <taxon>Euteleostomi</taxon>
        <taxon>Lepidosauria</taxon>
        <taxon>Squamata</taxon>
        <taxon>Bifurcata</taxon>
        <taxon>Unidentata</taxon>
        <taxon>Episquamata</taxon>
        <taxon>Toxicofera</taxon>
        <taxon>Iguania</taxon>
        <taxon>Phrynosomatidae</taxon>
        <taxon>Phrynosomatinae</taxon>
        <taxon>Phrynosoma</taxon>
    </lineage>
</organism>
<dbReference type="PRINTS" id="PR00248">
    <property type="entry name" value="GPCRMGR"/>
</dbReference>
<dbReference type="PANTHER" id="PTHR24061">
    <property type="entry name" value="CALCIUM-SENSING RECEPTOR-RELATED"/>
    <property type="match status" value="1"/>
</dbReference>
<evidence type="ECO:0000256" key="7">
    <source>
        <dbReference type="ARBA" id="ARBA00023136"/>
    </source>
</evidence>
<evidence type="ECO:0000256" key="10">
    <source>
        <dbReference type="ARBA" id="ARBA00023224"/>
    </source>
</evidence>
<comment type="caution">
    <text evidence="13">The sequence shown here is derived from an EMBL/GenBank/DDBJ whole genome shotgun (WGS) entry which is preliminary data.</text>
</comment>
<evidence type="ECO:0000256" key="9">
    <source>
        <dbReference type="ARBA" id="ARBA00023180"/>
    </source>
</evidence>
<keyword evidence="8" id="KW-0675">Receptor</keyword>
<evidence type="ECO:0000256" key="6">
    <source>
        <dbReference type="ARBA" id="ARBA00023040"/>
    </source>
</evidence>
<evidence type="ECO:0000313" key="13">
    <source>
        <dbReference type="EMBL" id="KAH0626604.1"/>
    </source>
</evidence>
<keyword evidence="9" id="KW-0325">Glycoprotein</keyword>
<dbReference type="InterPro" id="IPR011500">
    <property type="entry name" value="GPCR_3_9-Cys_dom"/>
</dbReference>
<dbReference type="SUPFAM" id="SSF53822">
    <property type="entry name" value="Periplasmic binding protein-like I"/>
    <property type="match status" value="1"/>
</dbReference>
<reference evidence="13 14" key="1">
    <citation type="journal article" date="2022" name="Gigascience">
        <title>A chromosome-level genome assembly and annotation of the desert horned lizard, Phrynosoma platyrhinos, provides insight into chromosomal rearrangements among reptiles.</title>
        <authorList>
            <person name="Koochekian N."/>
            <person name="Ascanio A."/>
            <person name="Farleigh K."/>
            <person name="Card D.C."/>
            <person name="Schield D.R."/>
            <person name="Castoe T.A."/>
            <person name="Jezkova T."/>
        </authorList>
    </citation>
    <scope>NUCLEOTIDE SEQUENCE [LARGE SCALE GENOMIC DNA]</scope>
    <source>
        <strain evidence="13">NK-2021</strain>
    </source>
</reference>
<dbReference type="InterPro" id="IPR000337">
    <property type="entry name" value="GPCR_3"/>
</dbReference>
<accession>A0ABQ7TAB9</accession>
<keyword evidence="6" id="KW-0297">G-protein coupled receptor</keyword>
<feature type="domain" description="Receptor ligand binding region" evidence="11">
    <location>
        <begin position="9"/>
        <end position="444"/>
    </location>
</feature>
<dbReference type="InterPro" id="IPR028082">
    <property type="entry name" value="Peripla_BP_I"/>
</dbReference>
<comment type="subcellular location">
    <subcellularLocation>
        <location evidence="1">Cell membrane</location>
        <topology evidence="1">Multi-pass membrane protein</topology>
    </subcellularLocation>
</comment>
<keyword evidence="7" id="KW-0472">Membrane</keyword>
<keyword evidence="14" id="KW-1185">Reference proteome</keyword>
<evidence type="ECO:0000256" key="8">
    <source>
        <dbReference type="ARBA" id="ARBA00023170"/>
    </source>
</evidence>
<keyword evidence="10" id="KW-0807">Transducer</keyword>
<proteinExistence type="predicted"/>
<keyword evidence="2" id="KW-1003">Cell membrane</keyword>
<keyword evidence="4" id="KW-0732">Signal</keyword>
<dbReference type="Pfam" id="PF07562">
    <property type="entry name" value="NCD3G"/>
    <property type="match status" value="1"/>
</dbReference>
<evidence type="ECO:0000256" key="1">
    <source>
        <dbReference type="ARBA" id="ARBA00004651"/>
    </source>
</evidence>
<dbReference type="Pfam" id="PF01094">
    <property type="entry name" value="ANF_receptor"/>
    <property type="match status" value="1"/>
</dbReference>
<keyword evidence="3" id="KW-0812">Transmembrane</keyword>
<protein>
    <recommendedName>
        <fullName evidence="15">Vomeronasal type 2 receptor</fullName>
    </recommendedName>
</protein>
<keyword evidence="5" id="KW-1133">Transmembrane helix</keyword>
<sequence length="541" mass="61644">MPKNYQHTLALVYAIKEINENSAILPNITLGLSIFDNYYSMQMTYEATLRLLSTQNRFVPNYKCDNLNHLMAVIGGLVSETSYYMATVLNIYKIPQMTYGSLALGLSGKILAPSLYQMVPNEVHQYTGIVQLLLHFRWRWVGLFAVDDDNGERFLQALVPMLSANHICFDFMERTPKWTNVAGMLDLFLENLENFPSLMKSKANVFIVHGVPPSLLNLSWYLHIAAEIPQLGKVWITTEQWEFGLNAYQKDWDMQPFHGAISFTVHRKEPPGLGQFLRNVNPFGGREDGFIQDFWENAFSCSLKNSSVAESEELKESCTGEEKLETLPETFFEMSLTGHSYNVYNAAHAIAHAIHHFYEFRSKHLKRVVEKTLEFWNLQSWKVMSSIKHNSLYRSCSQYLSHSLISINLHVFLKSISFNNSAGETVHFDENGELVTGFDVTNWIMFPNQSFVRVKVGTLNPQAPHGKELALQPQSIVWHRGFKQVPPISLCNDHCQPGYHKKKKEGEPSCCYICITCPEGKISAQKGKSLDGDGAEIYLIL</sequence>
<evidence type="ECO:0000259" key="11">
    <source>
        <dbReference type="Pfam" id="PF01094"/>
    </source>
</evidence>
<dbReference type="Proteomes" id="UP000826234">
    <property type="component" value="Unassembled WGS sequence"/>
</dbReference>
<dbReference type="InterPro" id="IPR000068">
    <property type="entry name" value="GPCR_3_Ca_sens_rcpt-rel"/>
</dbReference>
<evidence type="ECO:0000256" key="3">
    <source>
        <dbReference type="ARBA" id="ARBA00022692"/>
    </source>
</evidence>
<evidence type="ECO:0000256" key="4">
    <source>
        <dbReference type="ARBA" id="ARBA00022729"/>
    </source>
</evidence>
<evidence type="ECO:0000256" key="2">
    <source>
        <dbReference type="ARBA" id="ARBA00022475"/>
    </source>
</evidence>
<gene>
    <name evidence="13" type="ORF">JD844_001684</name>
</gene>
<evidence type="ECO:0000259" key="12">
    <source>
        <dbReference type="Pfam" id="PF07562"/>
    </source>
</evidence>
<evidence type="ECO:0008006" key="15">
    <source>
        <dbReference type="Google" id="ProtNLM"/>
    </source>
</evidence>
<feature type="domain" description="GPCR family 3 nine cysteines" evidence="12">
    <location>
        <begin position="487"/>
        <end position="525"/>
    </location>
</feature>
<dbReference type="Gene3D" id="2.10.50.30">
    <property type="entry name" value="GPCR, family 3, nine cysteines domain"/>
    <property type="match status" value="1"/>
</dbReference>
<dbReference type="Gene3D" id="3.40.50.2300">
    <property type="match status" value="2"/>
</dbReference>
<dbReference type="InterPro" id="IPR038550">
    <property type="entry name" value="GPCR_3_9-Cys_sf"/>
</dbReference>
<name>A0ABQ7TAB9_PHRPL</name>
<dbReference type="InterPro" id="IPR001828">
    <property type="entry name" value="ANF_lig-bd_rcpt"/>
</dbReference>
<evidence type="ECO:0000256" key="5">
    <source>
        <dbReference type="ARBA" id="ARBA00022989"/>
    </source>
</evidence>
<dbReference type="PANTHER" id="PTHR24061:SF599">
    <property type="entry name" value="G-PROTEIN COUPLED RECEPTORS FAMILY 3 PROFILE DOMAIN-CONTAINING PROTEIN"/>
    <property type="match status" value="1"/>
</dbReference>
<evidence type="ECO:0000313" key="14">
    <source>
        <dbReference type="Proteomes" id="UP000826234"/>
    </source>
</evidence>